<feature type="region of interest" description="Disordered" evidence="1">
    <location>
        <begin position="109"/>
        <end position="142"/>
    </location>
</feature>
<protein>
    <recommendedName>
        <fullName evidence="4">TonB C-terminal domain-containing protein</fullName>
    </recommendedName>
</protein>
<name>A0ABW5E6J5_9BACT</name>
<dbReference type="RefSeq" id="WP_377092960.1">
    <property type="nucleotide sequence ID" value="NZ_JBHSJM010000001.1"/>
</dbReference>
<dbReference type="EMBL" id="JBHUJC010000025">
    <property type="protein sequence ID" value="MFD2276550.1"/>
    <property type="molecule type" value="Genomic_DNA"/>
</dbReference>
<evidence type="ECO:0000313" key="2">
    <source>
        <dbReference type="EMBL" id="MFD2276550.1"/>
    </source>
</evidence>
<proteinExistence type="predicted"/>
<evidence type="ECO:0008006" key="4">
    <source>
        <dbReference type="Google" id="ProtNLM"/>
    </source>
</evidence>
<dbReference type="Proteomes" id="UP001597297">
    <property type="component" value="Unassembled WGS sequence"/>
</dbReference>
<feature type="compositionally biased region" description="Basic residues" evidence="1">
    <location>
        <begin position="115"/>
        <end position="134"/>
    </location>
</feature>
<evidence type="ECO:0000313" key="3">
    <source>
        <dbReference type="Proteomes" id="UP001597297"/>
    </source>
</evidence>
<keyword evidence="3" id="KW-1185">Reference proteome</keyword>
<evidence type="ECO:0000256" key="1">
    <source>
        <dbReference type="SAM" id="MobiDB-lite"/>
    </source>
</evidence>
<feature type="region of interest" description="Disordered" evidence="1">
    <location>
        <begin position="43"/>
        <end position="73"/>
    </location>
</feature>
<gene>
    <name evidence="2" type="ORF">ACFSQZ_08735</name>
</gene>
<reference evidence="3" key="1">
    <citation type="journal article" date="2019" name="Int. J. Syst. Evol. Microbiol.">
        <title>The Global Catalogue of Microorganisms (GCM) 10K type strain sequencing project: providing services to taxonomists for standard genome sequencing and annotation.</title>
        <authorList>
            <consortium name="The Broad Institute Genomics Platform"/>
            <consortium name="The Broad Institute Genome Sequencing Center for Infectious Disease"/>
            <person name="Wu L."/>
            <person name="Ma J."/>
        </authorList>
    </citation>
    <scope>NUCLEOTIDE SEQUENCE [LARGE SCALE GENOMIC DNA]</scope>
    <source>
        <strain evidence="3">JCM 16545</strain>
    </source>
</reference>
<organism evidence="2 3">
    <name type="scientific">Rubritalea spongiae</name>
    <dbReference type="NCBI Taxonomy" id="430797"/>
    <lineage>
        <taxon>Bacteria</taxon>
        <taxon>Pseudomonadati</taxon>
        <taxon>Verrucomicrobiota</taxon>
        <taxon>Verrucomicrobiia</taxon>
        <taxon>Verrucomicrobiales</taxon>
        <taxon>Rubritaleaceae</taxon>
        <taxon>Rubritalea</taxon>
    </lineage>
</organism>
<accession>A0ABW5E6J5</accession>
<sequence length="230" mass="25181">MNLKNILFGTAFTALLVVGLGATRLMKVEEPVDELELMEIQPISLTPPPEPPEVEPNQELTETAPPPPSFADLRPNLSIETLALPSADQPVSPDVEVDLFAEDLTPAELPSPVKAKPKPKVTRAKSTPKAKPQKTKTSIGVDDLDSTPRVVRLGRFRWPSSVRDNQVRAKVIVEIGTDGSVKLLRVQSVSHPAFKSMLSNLVHGCRFSIPKYKGKSVKVAYAWNLILQKP</sequence>
<comment type="caution">
    <text evidence="2">The sequence shown here is derived from an EMBL/GenBank/DDBJ whole genome shotgun (WGS) entry which is preliminary data.</text>
</comment>